<accession>A0A4Y2F166</accession>
<comment type="caution">
    <text evidence="2">The sequence shown here is derived from an EMBL/GenBank/DDBJ whole genome shotgun (WGS) entry which is preliminary data.</text>
</comment>
<sequence>MGQDRGYRPGDPISPIDRGYRPGDPISPIDRGYRPGDPISPIPGEECVLFCLLLDGVLHYRPRTKPLVPFGTHLFLFPTLKSALSGRHFQSNEGVRQAVKNFLRPLSTDFYQAGFFKLTDFTVRQMYQCRWRTCWKIAKKLYSVMTLYVSYWNKASS</sequence>
<keyword evidence="3" id="KW-1185">Reference proteome</keyword>
<dbReference type="Proteomes" id="UP000499080">
    <property type="component" value="Unassembled WGS sequence"/>
</dbReference>
<reference evidence="2 3" key="1">
    <citation type="journal article" date="2019" name="Sci. Rep.">
        <title>Orb-weaving spider Araneus ventricosus genome elucidates the spidroin gene catalogue.</title>
        <authorList>
            <person name="Kono N."/>
            <person name="Nakamura H."/>
            <person name="Ohtoshi R."/>
            <person name="Moran D.A.P."/>
            <person name="Shinohara A."/>
            <person name="Yoshida Y."/>
            <person name="Fujiwara M."/>
            <person name="Mori M."/>
            <person name="Tomita M."/>
            <person name="Arakawa K."/>
        </authorList>
    </citation>
    <scope>NUCLEOTIDE SEQUENCE [LARGE SCALE GENOMIC DNA]</scope>
</reference>
<gene>
    <name evidence="2" type="ORF">AVEN_60597_1</name>
</gene>
<evidence type="ECO:0000256" key="1">
    <source>
        <dbReference type="SAM" id="MobiDB-lite"/>
    </source>
</evidence>
<evidence type="ECO:0000313" key="2">
    <source>
        <dbReference type="EMBL" id="GBM34259.1"/>
    </source>
</evidence>
<organism evidence="2 3">
    <name type="scientific">Araneus ventricosus</name>
    <name type="common">Orbweaver spider</name>
    <name type="synonym">Epeira ventricosa</name>
    <dbReference type="NCBI Taxonomy" id="182803"/>
    <lineage>
        <taxon>Eukaryota</taxon>
        <taxon>Metazoa</taxon>
        <taxon>Ecdysozoa</taxon>
        <taxon>Arthropoda</taxon>
        <taxon>Chelicerata</taxon>
        <taxon>Arachnida</taxon>
        <taxon>Araneae</taxon>
        <taxon>Araneomorphae</taxon>
        <taxon>Entelegynae</taxon>
        <taxon>Araneoidea</taxon>
        <taxon>Araneidae</taxon>
        <taxon>Araneus</taxon>
    </lineage>
</organism>
<proteinExistence type="predicted"/>
<dbReference type="EMBL" id="BGPR01000754">
    <property type="protein sequence ID" value="GBM34259.1"/>
    <property type="molecule type" value="Genomic_DNA"/>
</dbReference>
<evidence type="ECO:0000313" key="3">
    <source>
        <dbReference type="Proteomes" id="UP000499080"/>
    </source>
</evidence>
<feature type="region of interest" description="Disordered" evidence="1">
    <location>
        <begin position="1"/>
        <end position="35"/>
    </location>
</feature>
<dbReference type="AlphaFoldDB" id="A0A4Y2F166"/>
<protein>
    <submittedName>
        <fullName evidence="2">Uncharacterized protein</fullName>
    </submittedName>
</protein>
<name>A0A4Y2F166_ARAVE</name>